<organism evidence="4 5">
    <name type="scientific">Caballeronia grimmiae</name>
    <dbReference type="NCBI Taxonomy" id="1071679"/>
    <lineage>
        <taxon>Bacteria</taxon>
        <taxon>Pseudomonadati</taxon>
        <taxon>Pseudomonadota</taxon>
        <taxon>Betaproteobacteria</taxon>
        <taxon>Burkholderiales</taxon>
        <taxon>Burkholderiaceae</taxon>
        <taxon>Caballeronia</taxon>
    </lineage>
</organism>
<reference evidence="6" key="3">
    <citation type="journal article" date="2019" name="Int. J. Syst. Evol. Microbiol.">
        <title>The Global Catalogue of Microorganisms (GCM) 10K type strain sequencing project: providing services to taxonomists for standard genome sequencing and annotation.</title>
        <authorList>
            <consortium name="The Broad Institute Genomics Platform"/>
            <consortium name="The Broad Institute Genome Sequencing Center for Infectious Disease"/>
            <person name="Wu L."/>
            <person name="Ma J."/>
        </authorList>
    </citation>
    <scope>NUCLEOTIDE SEQUENCE [LARGE SCALE GENOMIC DNA]</scope>
    <source>
        <strain evidence="6">CGMCC 1.11013</strain>
    </source>
</reference>
<evidence type="ECO:0008006" key="7">
    <source>
        <dbReference type="Google" id="ProtNLM"/>
    </source>
</evidence>
<gene>
    <name evidence="4" type="ORF">BG57_03475</name>
    <name evidence="3" type="ORF">GCM10010985_17510</name>
</gene>
<evidence type="ECO:0000256" key="2">
    <source>
        <dbReference type="SAM" id="SignalP"/>
    </source>
</evidence>
<dbReference type="eggNOG" id="ENOG5032I26">
    <property type="taxonomic scope" value="Bacteria"/>
</dbReference>
<feature type="compositionally biased region" description="Polar residues" evidence="1">
    <location>
        <begin position="19"/>
        <end position="40"/>
    </location>
</feature>
<feature type="signal peptide" evidence="2">
    <location>
        <begin position="1"/>
        <end position="20"/>
    </location>
</feature>
<feature type="chain" id="PRO_5001663917" description="Lipoprotein" evidence="2">
    <location>
        <begin position="21"/>
        <end position="108"/>
    </location>
</feature>
<evidence type="ECO:0000313" key="4">
    <source>
        <dbReference type="EMBL" id="KDR34813.1"/>
    </source>
</evidence>
<dbReference type="Proteomes" id="UP000597138">
    <property type="component" value="Unassembled WGS sequence"/>
</dbReference>
<evidence type="ECO:0000256" key="1">
    <source>
        <dbReference type="SAM" id="MobiDB-lite"/>
    </source>
</evidence>
<evidence type="ECO:0000313" key="3">
    <source>
        <dbReference type="EMBL" id="GGD63950.1"/>
    </source>
</evidence>
<dbReference type="EMBL" id="BMEG01000002">
    <property type="protein sequence ID" value="GGD63950.1"/>
    <property type="molecule type" value="Genomic_DNA"/>
</dbReference>
<proteinExistence type="predicted"/>
<sequence>MLGGVAAMLVAGTFTMTASAQNPTATPTPKPSGQQQTQPNSPKPSRLDTDSTPAYQERNVTPPGHAATAASGALKTDPGKTSAGKEPPPKRPNGIGFDTDAGSMGKKP</sequence>
<feature type="region of interest" description="Disordered" evidence="1">
    <location>
        <begin position="19"/>
        <end position="108"/>
    </location>
</feature>
<reference evidence="4 5" key="2">
    <citation type="submission" date="2014-03" db="EMBL/GenBank/DDBJ databases">
        <title>Draft Genome Sequences of Four Burkholderia Strains.</title>
        <authorList>
            <person name="Liu X.Y."/>
            <person name="Li C.X."/>
            <person name="Xu J.H."/>
        </authorList>
    </citation>
    <scope>NUCLEOTIDE SEQUENCE [LARGE SCALE GENOMIC DNA]</scope>
    <source>
        <strain evidence="4 5">R27</strain>
    </source>
</reference>
<evidence type="ECO:0000313" key="5">
    <source>
        <dbReference type="Proteomes" id="UP000027439"/>
    </source>
</evidence>
<keyword evidence="6" id="KW-1185">Reference proteome</keyword>
<reference evidence="3" key="4">
    <citation type="submission" date="2024-05" db="EMBL/GenBank/DDBJ databases">
        <authorList>
            <person name="Sun Q."/>
            <person name="Zhou Y."/>
        </authorList>
    </citation>
    <scope>NUCLEOTIDE SEQUENCE</scope>
    <source>
        <strain evidence="3">CGMCC 1.11013</strain>
    </source>
</reference>
<keyword evidence="2" id="KW-0732">Signal</keyword>
<reference evidence="3" key="1">
    <citation type="journal article" date="2014" name="Int. J. Syst. Evol. Microbiol.">
        <title>Complete genome of a new Firmicutes species belonging to the dominant human colonic microbiota ('Ruminococcus bicirculans') reveals two chromosomes and a selective capacity to utilize plant glucans.</title>
        <authorList>
            <consortium name="NISC Comparative Sequencing Program"/>
            <person name="Wegmann U."/>
            <person name="Louis P."/>
            <person name="Goesmann A."/>
            <person name="Henrissat B."/>
            <person name="Duncan S.H."/>
            <person name="Flint H.J."/>
        </authorList>
    </citation>
    <scope>NUCLEOTIDE SEQUENCE</scope>
    <source>
        <strain evidence="3">CGMCC 1.11013</strain>
    </source>
</reference>
<dbReference type="EMBL" id="JFHE01000011">
    <property type="protein sequence ID" value="KDR34813.1"/>
    <property type="molecule type" value="Genomic_DNA"/>
</dbReference>
<accession>A0A069P2J2</accession>
<evidence type="ECO:0000313" key="6">
    <source>
        <dbReference type="Proteomes" id="UP000597138"/>
    </source>
</evidence>
<dbReference type="Proteomes" id="UP000027439">
    <property type="component" value="Unassembled WGS sequence"/>
</dbReference>
<name>A0A069P2J2_9BURK</name>
<dbReference type="AlphaFoldDB" id="A0A069P2J2"/>
<protein>
    <recommendedName>
        <fullName evidence="7">Lipoprotein</fullName>
    </recommendedName>
</protein>
<comment type="caution">
    <text evidence="4">The sequence shown here is derived from an EMBL/GenBank/DDBJ whole genome shotgun (WGS) entry which is preliminary data.</text>
</comment>